<evidence type="ECO:0000256" key="3">
    <source>
        <dbReference type="ARBA" id="ARBA00023445"/>
    </source>
</evidence>
<feature type="domain" description="NAD-dependent epimerase/dehydratase" evidence="4">
    <location>
        <begin position="9"/>
        <end position="267"/>
    </location>
</feature>
<organism evidence="5 6">
    <name type="scientific">Dipteronia dyeriana</name>
    <dbReference type="NCBI Taxonomy" id="168575"/>
    <lineage>
        <taxon>Eukaryota</taxon>
        <taxon>Viridiplantae</taxon>
        <taxon>Streptophyta</taxon>
        <taxon>Embryophyta</taxon>
        <taxon>Tracheophyta</taxon>
        <taxon>Spermatophyta</taxon>
        <taxon>Magnoliopsida</taxon>
        <taxon>eudicotyledons</taxon>
        <taxon>Gunneridae</taxon>
        <taxon>Pentapetalae</taxon>
        <taxon>rosids</taxon>
        <taxon>malvids</taxon>
        <taxon>Sapindales</taxon>
        <taxon>Sapindaceae</taxon>
        <taxon>Hippocastanoideae</taxon>
        <taxon>Acereae</taxon>
        <taxon>Dipteronia</taxon>
    </lineage>
</organism>
<evidence type="ECO:0000256" key="1">
    <source>
        <dbReference type="ARBA" id="ARBA00022857"/>
    </source>
</evidence>
<comment type="similarity">
    <text evidence="3">Belongs to the NAD(P)-dependent epimerase/dehydratase family. Dihydroflavonol-4-reductase subfamily.</text>
</comment>
<gene>
    <name evidence="5" type="ORF">Ddye_017588</name>
</gene>
<dbReference type="Gene3D" id="3.40.50.720">
    <property type="entry name" value="NAD(P)-binding Rossmann-like Domain"/>
    <property type="match status" value="1"/>
</dbReference>
<accession>A0AAD9WZX7</accession>
<keyword evidence="1" id="KW-0521">NADP</keyword>
<dbReference type="AlphaFoldDB" id="A0AAD9WZX7"/>
<sequence length="325" mass="36377">MEKMSKCKVCVTGGAGYIGSCLVKKLLEKGYTVHATLRNLDDRSKVDFLMSFSGADTRLVLFEADIYDPKTFDPAIQGCEFVFHVATPLLHTEGYQACLLSLDEFYLISLLMHNLASIAMSCVRSRSVRRVIYTSSVVSTSPLMEDGSGFKDFIDETCWTPLNLSYAYSNPNLTEYVVSKTLTEEQILSYGTNSDIGELEMVTLPLGVVGGDTFQSYMPLSVALFISSLTGGEFTYQALRFLEELLEKLPIVHIDDVCEAHIFCMELASIRGRFLCLNGPKREIKWGNTKLIEKGFEYKYDTKMILDDCIKCSKKNGDLLTTNNN</sequence>
<evidence type="ECO:0000313" key="5">
    <source>
        <dbReference type="EMBL" id="KAK2650099.1"/>
    </source>
</evidence>
<name>A0AAD9WZX7_9ROSI</name>
<evidence type="ECO:0000313" key="6">
    <source>
        <dbReference type="Proteomes" id="UP001280121"/>
    </source>
</evidence>
<dbReference type="InterPro" id="IPR036291">
    <property type="entry name" value="NAD(P)-bd_dom_sf"/>
</dbReference>
<protein>
    <recommendedName>
        <fullName evidence="4">NAD-dependent epimerase/dehydratase domain-containing protein</fullName>
    </recommendedName>
</protein>
<dbReference type="FunFam" id="3.40.50.720:FF:000085">
    <property type="entry name" value="Dihydroflavonol reductase"/>
    <property type="match status" value="1"/>
</dbReference>
<comment type="caution">
    <text evidence="5">The sequence shown here is derived from an EMBL/GenBank/DDBJ whole genome shotgun (WGS) entry which is preliminary data.</text>
</comment>
<dbReference type="Pfam" id="PF01370">
    <property type="entry name" value="Epimerase"/>
    <property type="match status" value="1"/>
</dbReference>
<dbReference type="InterPro" id="IPR050425">
    <property type="entry name" value="NAD(P)_dehydrat-like"/>
</dbReference>
<proteinExistence type="inferred from homology"/>
<evidence type="ECO:0000256" key="2">
    <source>
        <dbReference type="ARBA" id="ARBA00023002"/>
    </source>
</evidence>
<keyword evidence="2" id="KW-0560">Oxidoreductase</keyword>
<reference evidence="5" key="1">
    <citation type="journal article" date="2023" name="Plant J.">
        <title>Genome sequences and population genomics provide insights into the demographic history, inbreeding, and mutation load of two 'living fossil' tree species of Dipteronia.</title>
        <authorList>
            <person name="Feng Y."/>
            <person name="Comes H.P."/>
            <person name="Chen J."/>
            <person name="Zhu S."/>
            <person name="Lu R."/>
            <person name="Zhang X."/>
            <person name="Li P."/>
            <person name="Qiu J."/>
            <person name="Olsen K.M."/>
            <person name="Qiu Y."/>
        </authorList>
    </citation>
    <scope>NUCLEOTIDE SEQUENCE</scope>
    <source>
        <strain evidence="5">KIB01</strain>
    </source>
</reference>
<dbReference type="Proteomes" id="UP001280121">
    <property type="component" value="Unassembled WGS sequence"/>
</dbReference>
<dbReference type="GO" id="GO:0016616">
    <property type="term" value="F:oxidoreductase activity, acting on the CH-OH group of donors, NAD or NADP as acceptor"/>
    <property type="evidence" value="ECO:0007669"/>
    <property type="project" value="TreeGrafter"/>
</dbReference>
<dbReference type="PANTHER" id="PTHR10366">
    <property type="entry name" value="NAD DEPENDENT EPIMERASE/DEHYDRATASE"/>
    <property type="match status" value="1"/>
</dbReference>
<keyword evidence="6" id="KW-1185">Reference proteome</keyword>
<evidence type="ECO:0000259" key="4">
    <source>
        <dbReference type="Pfam" id="PF01370"/>
    </source>
</evidence>
<dbReference type="PANTHER" id="PTHR10366:SF696">
    <property type="entry name" value="OS07G0601900 PROTEIN"/>
    <property type="match status" value="1"/>
</dbReference>
<dbReference type="InterPro" id="IPR001509">
    <property type="entry name" value="Epimerase_deHydtase"/>
</dbReference>
<dbReference type="SUPFAM" id="SSF51735">
    <property type="entry name" value="NAD(P)-binding Rossmann-fold domains"/>
    <property type="match status" value="1"/>
</dbReference>
<dbReference type="EMBL" id="JANJYI010000005">
    <property type="protein sequence ID" value="KAK2650099.1"/>
    <property type="molecule type" value="Genomic_DNA"/>
</dbReference>